<evidence type="ECO:0000313" key="13">
    <source>
        <dbReference type="Proteomes" id="UP000308000"/>
    </source>
</evidence>
<keyword evidence="6" id="KW-0347">Helicase</keyword>
<dbReference type="GO" id="GO:0005524">
    <property type="term" value="F:ATP binding"/>
    <property type="evidence" value="ECO:0007669"/>
    <property type="project" value="UniProtKB-KW"/>
</dbReference>
<dbReference type="GO" id="GO:0003723">
    <property type="term" value="F:RNA binding"/>
    <property type="evidence" value="ECO:0007669"/>
    <property type="project" value="TreeGrafter"/>
</dbReference>
<dbReference type="PANTHER" id="PTHR47963:SF9">
    <property type="entry name" value="CRISPR-ASSOCIATED ENDONUCLEASE_HELICASE CAS3"/>
    <property type="match status" value="1"/>
</dbReference>
<evidence type="ECO:0000259" key="11">
    <source>
        <dbReference type="PROSITE" id="PS51643"/>
    </source>
</evidence>
<evidence type="ECO:0000256" key="8">
    <source>
        <dbReference type="ARBA" id="ARBA00023118"/>
    </source>
</evidence>
<dbReference type="GO" id="GO:0003724">
    <property type="term" value="F:RNA helicase activity"/>
    <property type="evidence" value="ECO:0007669"/>
    <property type="project" value="TreeGrafter"/>
</dbReference>
<dbReference type="GO" id="GO:0016787">
    <property type="term" value="F:hydrolase activity"/>
    <property type="evidence" value="ECO:0007669"/>
    <property type="project" value="UniProtKB-KW"/>
</dbReference>
<evidence type="ECO:0000256" key="9">
    <source>
        <dbReference type="SAM" id="MobiDB-lite"/>
    </source>
</evidence>
<dbReference type="InterPro" id="IPR027417">
    <property type="entry name" value="P-loop_NTPase"/>
</dbReference>
<dbReference type="GO" id="GO:0004519">
    <property type="term" value="F:endonuclease activity"/>
    <property type="evidence" value="ECO:0007669"/>
    <property type="project" value="UniProtKB-KW"/>
</dbReference>
<dbReference type="InterPro" id="IPR014001">
    <property type="entry name" value="Helicase_ATP-bd"/>
</dbReference>
<dbReference type="InterPro" id="IPR006674">
    <property type="entry name" value="HD_domain"/>
</dbReference>
<dbReference type="CDD" id="cd17930">
    <property type="entry name" value="DEXHc_cas3"/>
    <property type="match status" value="1"/>
</dbReference>
<dbReference type="PANTHER" id="PTHR47963">
    <property type="entry name" value="DEAD-BOX ATP-DEPENDENT RNA HELICASE 47, MITOCHONDRIAL"/>
    <property type="match status" value="1"/>
</dbReference>
<dbReference type="Gene3D" id="1.10.3210.30">
    <property type="match status" value="1"/>
</dbReference>
<dbReference type="CDD" id="cd09641">
    <property type="entry name" value="Cas3''_I"/>
    <property type="match status" value="1"/>
</dbReference>
<gene>
    <name evidence="12" type="ORF">FCS05_00255</name>
</gene>
<organism evidence="12 13">
    <name type="scientific">Deinococcus metallilatus</name>
    <dbReference type="NCBI Taxonomy" id="1211322"/>
    <lineage>
        <taxon>Bacteria</taxon>
        <taxon>Thermotogati</taxon>
        <taxon>Deinococcota</taxon>
        <taxon>Deinococci</taxon>
        <taxon>Deinococcales</taxon>
        <taxon>Deinococcaceae</taxon>
        <taxon>Deinococcus</taxon>
    </lineage>
</organism>
<evidence type="ECO:0000256" key="3">
    <source>
        <dbReference type="ARBA" id="ARBA00022723"/>
    </source>
</evidence>
<comment type="similarity">
    <text evidence="2">In the central section; belongs to the CRISPR-associated helicase Cas3 family.</text>
</comment>
<dbReference type="SUPFAM" id="SSF52540">
    <property type="entry name" value="P-loop containing nucleoside triphosphate hydrolases"/>
    <property type="match status" value="1"/>
</dbReference>
<dbReference type="SUPFAM" id="SSF109604">
    <property type="entry name" value="HD-domain/PDEase-like"/>
    <property type="match status" value="1"/>
</dbReference>
<keyword evidence="5" id="KW-0378">Hydrolase</keyword>
<dbReference type="GO" id="GO:0051607">
    <property type="term" value="P:defense response to virus"/>
    <property type="evidence" value="ECO:0007669"/>
    <property type="project" value="UniProtKB-KW"/>
</dbReference>
<dbReference type="InterPro" id="IPR038257">
    <property type="entry name" value="CRISPR-assoc_Cas3_HD_sf"/>
</dbReference>
<dbReference type="NCBIfam" id="TIGR01596">
    <property type="entry name" value="cas3_HD"/>
    <property type="match status" value="1"/>
</dbReference>
<protein>
    <submittedName>
        <fullName evidence="12">CRISPR-associated endonuclease Cas3</fullName>
    </submittedName>
</protein>
<evidence type="ECO:0000256" key="4">
    <source>
        <dbReference type="ARBA" id="ARBA00022741"/>
    </source>
</evidence>
<keyword evidence="3" id="KW-0479">Metal-binding</keyword>
<keyword evidence="12" id="KW-0540">Nuclease</keyword>
<dbReference type="Pfam" id="PF22590">
    <property type="entry name" value="Cas3-like_C_2"/>
    <property type="match status" value="1"/>
</dbReference>
<dbReference type="PROSITE" id="PS51192">
    <property type="entry name" value="HELICASE_ATP_BIND_1"/>
    <property type="match status" value="1"/>
</dbReference>
<comment type="caution">
    <text evidence="12">The sequence shown here is derived from an EMBL/GenBank/DDBJ whole genome shotgun (WGS) entry which is preliminary data.</text>
</comment>
<feature type="domain" description="HD Cas3-type" evidence="11">
    <location>
        <begin position="45"/>
        <end position="213"/>
    </location>
</feature>
<keyword evidence="7" id="KW-0067">ATP-binding</keyword>
<evidence type="ECO:0000313" key="12">
    <source>
        <dbReference type="EMBL" id="TLK31938.1"/>
    </source>
</evidence>
<evidence type="ECO:0000256" key="5">
    <source>
        <dbReference type="ARBA" id="ARBA00022801"/>
    </source>
</evidence>
<dbReference type="InterPro" id="IPR011545">
    <property type="entry name" value="DEAD/DEAH_box_helicase_dom"/>
</dbReference>
<comment type="similarity">
    <text evidence="1">In the N-terminal section; belongs to the CRISPR-associated nuclease Cas3-HD family.</text>
</comment>
<feature type="domain" description="Helicase ATP-binding" evidence="10">
    <location>
        <begin position="272"/>
        <end position="476"/>
    </location>
</feature>
<keyword evidence="4" id="KW-0547">Nucleotide-binding</keyword>
<evidence type="ECO:0000256" key="2">
    <source>
        <dbReference type="ARBA" id="ARBA00009046"/>
    </source>
</evidence>
<dbReference type="PROSITE" id="PS51643">
    <property type="entry name" value="HD_CAS3"/>
    <property type="match status" value="1"/>
</dbReference>
<proteinExistence type="inferred from homology"/>
<dbReference type="InterPro" id="IPR054712">
    <property type="entry name" value="Cas3-like_dom"/>
</dbReference>
<reference evidence="12 13" key="1">
    <citation type="submission" date="2019-04" db="EMBL/GenBank/DDBJ databases">
        <title>Deinococcus metalilatus MA1002 mutant No.5.</title>
        <authorList>
            <person name="Park W."/>
            <person name="Park C."/>
        </authorList>
    </citation>
    <scope>NUCLEOTIDE SEQUENCE [LARGE SCALE GENOMIC DNA]</scope>
    <source>
        <strain evidence="12 13">MA1002-m5</strain>
    </source>
</reference>
<dbReference type="AlphaFoldDB" id="A0AAJ5FBS6"/>
<sequence length="803" mass="89837">MERRKRTEIAVSRDSTLKSPIQDNEINKGIFMTMYYGHTFKGDKTKQRWQTMREHALNVAGRACEHAEAFGEKKRAHLAGLLHDLGKYGDLFQRRLEGEGSGFDHWSAGACFAKQIYKDGALALVIQGHHIGLQKGDGDTLDELAIARLQTHHPLELRLTETDLKLLASRLLADVETLPPGAGRQAKLNIPQGAADMLDTRMLFSALVDADYLDTEQAMREDGAPPRPHGPSLDAVRALAALERHLATLNADERVPEPTRTLRTDLMNACHASGERDGRLWTLTAPTGSGKTLAMLRFALTRAVREQNAGRPLRRIVVVLPFLSILDQTVQTYREIFSEAEFGPHFVLEHHSLTGTRTDPGQDGRDDGEGANNRREAQLLTQNWDAPIVITTSVQLLESLHANRPGACRKLHRLAGSALLLDEVQTLPAALAVPTLKTLSRLASEKYGAVVVMATATQPAFDTLDEKVRQSEPEGAGWQPQEMAPPELRLFERSRRVRPVWNLDTPTTWEEVCDWVKAEPQVLCIVNMKAHALELVKALQAQGVRHLKHISTSLCPAHRRKVLDEVRQALRPEREGGGQPCRVIATQCVEAGVDLDFPKVFRALAPLDAIAQAAGRCNRHARRPEGELRVFLPEKERYPTSTYGRAAQAARNMWNAGGLDLDDPGTFRRFYAQLWQYEKTEQEELARAIQVQDYPEVARLYRLIPDDSVNVVVPYGEGLALAEEAMRDGITVEWMRRAQPFTVSVFRRRDGTLPPHCEPVNFRPRKGGQPQPAEDWFICRHTKAYDELFGFLPDGGGADWYSL</sequence>
<keyword evidence="8" id="KW-0051">Antiviral defense</keyword>
<evidence type="ECO:0000256" key="1">
    <source>
        <dbReference type="ARBA" id="ARBA00006847"/>
    </source>
</evidence>
<feature type="compositionally biased region" description="Basic and acidic residues" evidence="9">
    <location>
        <begin position="360"/>
        <end position="371"/>
    </location>
</feature>
<dbReference type="EMBL" id="VBRC01000001">
    <property type="protein sequence ID" value="TLK31938.1"/>
    <property type="molecule type" value="Genomic_DNA"/>
</dbReference>
<dbReference type="Pfam" id="PF01966">
    <property type="entry name" value="HD"/>
    <property type="match status" value="1"/>
</dbReference>
<accession>A0AAJ5FBS6</accession>
<dbReference type="InterPro" id="IPR006483">
    <property type="entry name" value="CRISPR-assoc_Cas3_HD"/>
</dbReference>
<dbReference type="SMART" id="SM00487">
    <property type="entry name" value="DEXDc"/>
    <property type="match status" value="1"/>
</dbReference>
<dbReference type="GO" id="GO:0046872">
    <property type="term" value="F:metal ion binding"/>
    <property type="evidence" value="ECO:0007669"/>
    <property type="project" value="UniProtKB-KW"/>
</dbReference>
<dbReference type="Pfam" id="PF00270">
    <property type="entry name" value="DEAD"/>
    <property type="match status" value="1"/>
</dbReference>
<feature type="region of interest" description="Disordered" evidence="9">
    <location>
        <begin position="352"/>
        <end position="371"/>
    </location>
</feature>
<dbReference type="Proteomes" id="UP000308000">
    <property type="component" value="Unassembled WGS sequence"/>
</dbReference>
<evidence type="ECO:0000256" key="7">
    <source>
        <dbReference type="ARBA" id="ARBA00022840"/>
    </source>
</evidence>
<evidence type="ECO:0000256" key="6">
    <source>
        <dbReference type="ARBA" id="ARBA00022806"/>
    </source>
</evidence>
<dbReference type="InterPro" id="IPR050547">
    <property type="entry name" value="DEAD_box_RNA_helicases"/>
</dbReference>
<evidence type="ECO:0000259" key="10">
    <source>
        <dbReference type="PROSITE" id="PS51192"/>
    </source>
</evidence>
<dbReference type="Gene3D" id="3.40.50.300">
    <property type="entry name" value="P-loop containing nucleotide triphosphate hydrolases"/>
    <property type="match status" value="2"/>
</dbReference>
<name>A0AAJ5FBS6_9DEIO</name>
<keyword evidence="12" id="KW-0255">Endonuclease</keyword>